<dbReference type="CDD" id="cd20303">
    <property type="entry name" value="cupin_ChrR_1"/>
    <property type="match status" value="1"/>
</dbReference>
<organism evidence="2">
    <name type="scientific">mine drainage metagenome</name>
    <dbReference type="NCBI Taxonomy" id="410659"/>
    <lineage>
        <taxon>unclassified sequences</taxon>
        <taxon>metagenomes</taxon>
        <taxon>ecological metagenomes</taxon>
    </lineage>
</organism>
<name>A0A1J5PE32_9ZZZZ</name>
<comment type="caution">
    <text evidence="2">The sequence shown here is derived from an EMBL/GenBank/DDBJ whole genome shotgun (WGS) entry which is preliminary data.</text>
</comment>
<dbReference type="InterPro" id="IPR011051">
    <property type="entry name" value="RmlC_Cupin_sf"/>
</dbReference>
<proteinExistence type="predicted"/>
<sequence>MSAARTAEATSEPLRADFSRAEVVDTNVLPWVDSPARGVQRRLIERDDGETARATSLVRYAPGARFAAHDHPLGEEILVLDGTFADDRGNYPAGTYLKNPPGSRHAPFTEQGCLLLVKLRHMQAGDSERVVIATRSARWQQGLVQGLSVQPLAEYAGEHTAMVR</sequence>
<dbReference type="EMBL" id="MLJW01004627">
    <property type="protein sequence ID" value="OIQ69614.1"/>
    <property type="molecule type" value="Genomic_DNA"/>
</dbReference>
<feature type="domain" description="ChrR-like cupin" evidence="1">
    <location>
        <begin position="21"/>
        <end position="122"/>
    </location>
</feature>
<gene>
    <name evidence="2" type="ORF">GALL_487850</name>
</gene>
<evidence type="ECO:0000313" key="2">
    <source>
        <dbReference type="EMBL" id="OIQ69614.1"/>
    </source>
</evidence>
<dbReference type="InterPro" id="IPR014710">
    <property type="entry name" value="RmlC-like_jellyroll"/>
</dbReference>
<dbReference type="InterPro" id="IPR025979">
    <property type="entry name" value="ChrR-like_cupin_dom"/>
</dbReference>
<protein>
    <submittedName>
        <fullName evidence="2">ChrR cupin-like domain protein</fullName>
    </submittedName>
</protein>
<dbReference type="AlphaFoldDB" id="A0A1J5PE32"/>
<dbReference type="SUPFAM" id="SSF51182">
    <property type="entry name" value="RmlC-like cupins"/>
    <property type="match status" value="1"/>
</dbReference>
<dbReference type="Pfam" id="PF12973">
    <property type="entry name" value="Cupin_7"/>
    <property type="match status" value="1"/>
</dbReference>
<dbReference type="Gene3D" id="2.60.120.10">
    <property type="entry name" value="Jelly Rolls"/>
    <property type="match status" value="1"/>
</dbReference>
<reference evidence="2" key="1">
    <citation type="submission" date="2016-10" db="EMBL/GenBank/DDBJ databases">
        <title>Sequence of Gallionella enrichment culture.</title>
        <authorList>
            <person name="Poehlein A."/>
            <person name="Muehling M."/>
            <person name="Daniel R."/>
        </authorList>
    </citation>
    <scope>NUCLEOTIDE SEQUENCE</scope>
</reference>
<accession>A0A1J5PE32</accession>
<evidence type="ECO:0000259" key="1">
    <source>
        <dbReference type="Pfam" id="PF12973"/>
    </source>
</evidence>